<dbReference type="Pfam" id="PF22086">
    <property type="entry name" value="DUF6940"/>
    <property type="match status" value="1"/>
</dbReference>
<name>A0A0D3JJM9_EMIH1</name>
<dbReference type="Proteomes" id="UP000013827">
    <property type="component" value="Unassembled WGS sequence"/>
</dbReference>
<dbReference type="AlphaFoldDB" id="A0A0D3JJM9"/>
<dbReference type="KEGG" id="ehx:EMIHUDRAFT_239202"/>
<dbReference type="EnsemblProtists" id="EOD23714">
    <property type="protein sequence ID" value="EOD23714"/>
    <property type="gene ID" value="EMIHUDRAFT_239202"/>
</dbReference>
<evidence type="ECO:0000313" key="1">
    <source>
        <dbReference type="EnsemblProtists" id="EOD23714"/>
    </source>
</evidence>
<dbReference type="GeneID" id="17269258"/>
<proteinExistence type="predicted"/>
<sequence length="216" mass="23325">MKRADGNAFATARRRACMERPDERFVAVAEQLGSRTQRQVISHRGGAALRWEEAIALWRTDAAFTLFFTAVLAACPFDSFYFECPPLAAASAADPFEFVLVQAHGFARADPSDFAEHIGRSGVGAVTFANLGGDPKLAPGAARAAYGHLAAFCRAAPESQRVAVWQAVGEALHGMLGGAAASAPPVWLSTEGSGVPWLHVRLDSRPKYYHHRKYAR</sequence>
<dbReference type="HOGENOM" id="CLU_087295_0_0_1"/>
<accession>A0A0D3JJM9</accession>
<dbReference type="InterPro" id="IPR054220">
    <property type="entry name" value="DUF6940"/>
</dbReference>
<dbReference type="PaxDb" id="2903-EOD23714"/>
<dbReference type="RefSeq" id="XP_005776143.1">
    <property type="nucleotide sequence ID" value="XM_005776086.1"/>
</dbReference>
<evidence type="ECO:0000313" key="2">
    <source>
        <dbReference type="Proteomes" id="UP000013827"/>
    </source>
</evidence>
<reference evidence="1" key="2">
    <citation type="submission" date="2024-10" db="UniProtKB">
        <authorList>
            <consortium name="EnsemblProtists"/>
        </authorList>
    </citation>
    <scope>IDENTIFICATION</scope>
</reference>
<dbReference type="eggNOG" id="ENOG502S91Y">
    <property type="taxonomic scope" value="Eukaryota"/>
</dbReference>
<protein>
    <submittedName>
        <fullName evidence="1">Uncharacterized protein</fullName>
    </submittedName>
</protein>
<keyword evidence="2" id="KW-1185">Reference proteome</keyword>
<reference evidence="2" key="1">
    <citation type="journal article" date="2013" name="Nature">
        <title>Pan genome of the phytoplankton Emiliania underpins its global distribution.</title>
        <authorList>
            <person name="Read B.A."/>
            <person name="Kegel J."/>
            <person name="Klute M.J."/>
            <person name="Kuo A."/>
            <person name="Lefebvre S.C."/>
            <person name="Maumus F."/>
            <person name="Mayer C."/>
            <person name="Miller J."/>
            <person name="Monier A."/>
            <person name="Salamov A."/>
            <person name="Young J."/>
            <person name="Aguilar M."/>
            <person name="Claverie J.M."/>
            <person name="Frickenhaus S."/>
            <person name="Gonzalez K."/>
            <person name="Herman E.K."/>
            <person name="Lin Y.C."/>
            <person name="Napier J."/>
            <person name="Ogata H."/>
            <person name="Sarno A.F."/>
            <person name="Shmutz J."/>
            <person name="Schroeder D."/>
            <person name="de Vargas C."/>
            <person name="Verret F."/>
            <person name="von Dassow P."/>
            <person name="Valentin K."/>
            <person name="Van de Peer Y."/>
            <person name="Wheeler G."/>
            <person name="Dacks J.B."/>
            <person name="Delwiche C.F."/>
            <person name="Dyhrman S.T."/>
            <person name="Glockner G."/>
            <person name="John U."/>
            <person name="Richards T."/>
            <person name="Worden A.Z."/>
            <person name="Zhang X."/>
            <person name="Grigoriev I.V."/>
            <person name="Allen A.E."/>
            <person name="Bidle K."/>
            <person name="Borodovsky M."/>
            <person name="Bowler C."/>
            <person name="Brownlee C."/>
            <person name="Cock J.M."/>
            <person name="Elias M."/>
            <person name="Gladyshev V.N."/>
            <person name="Groth M."/>
            <person name="Guda C."/>
            <person name="Hadaegh A."/>
            <person name="Iglesias-Rodriguez M.D."/>
            <person name="Jenkins J."/>
            <person name="Jones B.M."/>
            <person name="Lawson T."/>
            <person name="Leese F."/>
            <person name="Lindquist E."/>
            <person name="Lobanov A."/>
            <person name="Lomsadze A."/>
            <person name="Malik S.B."/>
            <person name="Marsh M.E."/>
            <person name="Mackinder L."/>
            <person name="Mock T."/>
            <person name="Mueller-Roeber B."/>
            <person name="Pagarete A."/>
            <person name="Parker M."/>
            <person name="Probert I."/>
            <person name="Quesneville H."/>
            <person name="Raines C."/>
            <person name="Rensing S.A."/>
            <person name="Riano-Pachon D.M."/>
            <person name="Richier S."/>
            <person name="Rokitta S."/>
            <person name="Shiraiwa Y."/>
            <person name="Soanes D.M."/>
            <person name="van der Giezen M."/>
            <person name="Wahlund T.M."/>
            <person name="Williams B."/>
            <person name="Wilson W."/>
            <person name="Wolfe G."/>
            <person name="Wurch L.L."/>
        </authorList>
    </citation>
    <scope>NUCLEOTIDE SEQUENCE</scope>
</reference>
<organism evidence="1 2">
    <name type="scientific">Emiliania huxleyi (strain CCMP1516)</name>
    <dbReference type="NCBI Taxonomy" id="280463"/>
    <lineage>
        <taxon>Eukaryota</taxon>
        <taxon>Haptista</taxon>
        <taxon>Haptophyta</taxon>
        <taxon>Prymnesiophyceae</taxon>
        <taxon>Isochrysidales</taxon>
        <taxon>Noelaerhabdaceae</taxon>
        <taxon>Emiliania</taxon>
    </lineage>
</organism>